<gene>
    <name evidence="2" type="ORF">M752DRAFT_19028</name>
</gene>
<keyword evidence="1" id="KW-0732">Signal</keyword>
<feature type="chain" id="PRO_5017034302" description="Secreted protein" evidence="1">
    <location>
        <begin position="32"/>
        <end position="88"/>
    </location>
</feature>
<protein>
    <recommendedName>
        <fullName evidence="4">Secreted protein</fullName>
    </recommendedName>
</protein>
<evidence type="ECO:0000256" key="1">
    <source>
        <dbReference type="SAM" id="SignalP"/>
    </source>
</evidence>
<keyword evidence="3" id="KW-1185">Reference proteome</keyword>
<accession>A0A370PKA9</accession>
<evidence type="ECO:0000313" key="2">
    <source>
        <dbReference type="EMBL" id="RDK42627.1"/>
    </source>
</evidence>
<dbReference type="AlphaFoldDB" id="A0A370PKA9"/>
<proteinExistence type="predicted"/>
<evidence type="ECO:0008006" key="4">
    <source>
        <dbReference type="Google" id="ProtNLM"/>
    </source>
</evidence>
<reference evidence="2 3" key="1">
    <citation type="submission" date="2018-07" db="EMBL/GenBank/DDBJ databases">
        <title>Section-level genome sequencing of Aspergillus section Nigri to investigate inter- and intra-species variation.</title>
        <authorList>
            <consortium name="DOE Joint Genome Institute"/>
            <person name="Vesth T.C."/>
            <person name="Nybo J.L."/>
            <person name="Theobald S."/>
            <person name="Frisvad J.C."/>
            <person name="Larsen T.O."/>
            <person name="Nielsen K.F."/>
            <person name="Hoof J.B."/>
            <person name="Brandl J."/>
            <person name="Salamov A."/>
            <person name="Riley R."/>
            <person name="Gladden J.M."/>
            <person name="Phatale P."/>
            <person name="Nielsen M.T."/>
            <person name="Lyhne E.K."/>
            <person name="Kogle M.E."/>
            <person name="Strasser K."/>
            <person name="McDonnell E."/>
            <person name="Barry K."/>
            <person name="Clum A."/>
            <person name="Chen C."/>
            <person name="Nolan M."/>
            <person name="Sandor L."/>
            <person name="Kuo A."/>
            <person name="Lipzen A."/>
            <person name="Hainaut M."/>
            <person name="Drula E."/>
            <person name="Tsang A."/>
            <person name="Magnuson J.K."/>
            <person name="Henrissat B."/>
            <person name="Wiebenga A."/>
            <person name="Simmons B.A."/>
            <person name="Makela M.R."/>
            <person name="De vries R.P."/>
            <person name="Grigoriev I.V."/>
            <person name="Mortensen U.H."/>
            <person name="Baker S.E."/>
            <person name="Andersen M.R."/>
        </authorList>
    </citation>
    <scope>NUCLEOTIDE SEQUENCE [LARGE SCALE GENOMIC DNA]</scope>
    <source>
        <strain evidence="2 3">ATCC 13157</strain>
    </source>
</reference>
<evidence type="ECO:0000313" key="3">
    <source>
        <dbReference type="Proteomes" id="UP000254937"/>
    </source>
</evidence>
<dbReference type="Proteomes" id="UP000254937">
    <property type="component" value="Unassembled WGS sequence"/>
</dbReference>
<organism evidence="2 3">
    <name type="scientific">Aspergillus phoenicis ATCC 13157</name>
    <dbReference type="NCBI Taxonomy" id="1353007"/>
    <lineage>
        <taxon>Eukaryota</taxon>
        <taxon>Fungi</taxon>
        <taxon>Dikarya</taxon>
        <taxon>Ascomycota</taxon>
        <taxon>Pezizomycotina</taxon>
        <taxon>Eurotiomycetes</taxon>
        <taxon>Eurotiomycetidae</taxon>
        <taxon>Eurotiales</taxon>
        <taxon>Aspergillaceae</taxon>
        <taxon>Aspergillus</taxon>
    </lineage>
</organism>
<name>A0A370PKA9_ASPPH</name>
<feature type="signal peptide" evidence="1">
    <location>
        <begin position="1"/>
        <end position="31"/>
    </location>
</feature>
<dbReference type="EMBL" id="KZ851853">
    <property type="protein sequence ID" value="RDK42627.1"/>
    <property type="molecule type" value="Genomic_DNA"/>
</dbReference>
<sequence length="88" mass="10275">MCCFPHCRLYVQVFLPFSSSLLFLPLDSACGKICRRVPFSLSIWVYSPSYTLCIIPNAQYAIKRINLEHAVLMKRVRCDVSPFRKFRL</sequence>